<evidence type="ECO:0000259" key="1">
    <source>
        <dbReference type="Pfam" id="PF04480"/>
    </source>
</evidence>
<evidence type="ECO:0000313" key="2">
    <source>
        <dbReference type="EMBL" id="RXQ92218.1"/>
    </source>
</evidence>
<dbReference type="OrthoDB" id="9798754at2"/>
<dbReference type="Proteomes" id="UP000289703">
    <property type="component" value="Unassembled WGS sequence"/>
</dbReference>
<dbReference type="PANTHER" id="PTHR38590">
    <property type="entry name" value="BLL0828 PROTEIN"/>
    <property type="match status" value="1"/>
</dbReference>
<evidence type="ECO:0000313" key="3">
    <source>
        <dbReference type="Proteomes" id="UP000289703"/>
    </source>
</evidence>
<comment type="caution">
    <text evidence="2">The sequence shown here is derived from an EMBL/GenBank/DDBJ whole genome shotgun (WGS) entry which is preliminary data.</text>
</comment>
<dbReference type="AlphaFoldDB" id="A0A4Q1JKE1"/>
<dbReference type="InterPro" id="IPR011335">
    <property type="entry name" value="Restrct_endonuc-II-like"/>
</dbReference>
<dbReference type="InterPro" id="IPR007569">
    <property type="entry name" value="DUF559"/>
</dbReference>
<dbReference type="PANTHER" id="PTHR38590:SF1">
    <property type="entry name" value="BLL0828 PROTEIN"/>
    <property type="match status" value="1"/>
</dbReference>
<accession>A0A4Q1JKE1</accession>
<reference evidence="2 3" key="1">
    <citation type="submission" date="2019-01" db="EMBL/GenBank/DDBJ databases">
        <title>Ancylomarina salipaludis sp. nov., isolated from a salt marsh.</title>
        <authorList>
            <person name="Yoon J.-H."/>
        </authorList>
    </citation>
    <scope>NUCLEOTIDE SEQUENCE [LARGE SCALE GENOMIC DNA]</scope>
    <source>
        <strain evidence="2 3">SHSM-M15</strain>
    </source>
</reference>
<dbReference type="EMBL" id="SAXA01000010">
    <property type="protein sequence ID" value="RXQ92218.1"/>
    <property type="molecule type" value="Genomic_DNA"/>
</dbReference>
<dbReference type="Gene3D" id="3.40.960.10">
    <property type="entry name" value="VSR Endonuclease"/>
    <property type="match status" value="1"/>
</dbReference>
<proteinExistence type="predicted"/>
<dbReference type="RefSeq" id="WP_129254874.1">
    <property type="nucleotide sequence ID" value="NZ_SAXA01000010.1"/>
</dbReference>
<dbReference type="InterPro" id="IPR047216">
    <property type="entry name" value="Endonuclease_DUF559_bact"/>
</dbReference>
<protein>
    <submittedName>
        <fullName evidence="2">DUF559 domain-containing protein</fullName>
    </submittedName>
</protein>
<dbReference type="CDD" id="cd01038">
    <property type="entry name" value="Endonuclease_DUF559"/>
    <property type="match status" value="1"/>
</dbReference>
<sequence>MKRNINKLYFKPFRKRLRNRSTSSEASLWKLLKNRQVAGLKFRRQISIGNYIVDFYCPEIKLIIELDGASHDNYLSEEMDEKRDAYLMNEGYRILRFENRCVFEFPEEIIGEIIKVKEA</sequence>
<dbReference type="Pfam" id="PF04480">
    <property type="entry name" value="DUF559"/>
    <property type="match status" value="1"/>
</dbReference>
<gene>
    <name evidence="2" type="ORF">EO244_11760</name>
</gene>
<organism evidence="2 3">
    <name type="scientific">Ancylomarina salipaludis</name>
    <dbReference type="NCBI Taxonomy" id="2501299"/>
    <lineage>
        <taxon>Bacteria</taxon>
        <taxon>Pseudomonadati</taxon>
        <taxon>Bacteroidota</taxon>
        <taxon>Bacteroidia</taxon>
        <taxon>Marinilabiliales</taxon>
        <taxon>Marinifilaceae</taxon>
        <taxon>Ancylomarina</taxon>
    </lineage>
</organism>
<name>A0A4Q1JKE1_9BACT</name>
<keyword evidence="3" id="KW-1185">Reference proteome</keyword>
<dbReference type="SUPFAM" id="SSF52980">
    <property type="entry name" value="Restriction endonuclease-like"/>
    <property type="match status" value="1"/>
</dbReference>
<feature type="domain" description="DUF559" evidence="1">
    <location>
        <begin position="13"/>
        <end position="116"/>
    </location>
</feature>